<dbReference type="InterPro" id="IPR035709">
    <property type="entry name" value="YoaB-like"/>
</dbReference>
<dbReference type="Proteomes" id="UP000033608">
    <property type="component" value="Unassembled WGS sequence"/>
</dbReference>
<reference evidence="2 4" key="2">
    <citation type="submission" date="2016-11" db="EMBL/GenBank/DDBJ databases">
        <authorList>
            <person name="Jaros S."/>
            <person name="Januszkiewicz K."/>
            <person name="Wedrychowicz H."/>
        </authorList>
    </citation>
    <scope>NUCLEOTIDE SEQUENCE [LARGE SCALE GENOMIC DNA]</scope>
    <source>
        <strain evidence="2 4">DSM 17137</strain>
    </source>
</reference>
<evidence type="ECO:0000313" key="3">
    <source>
        <dbReference type="Proteomes" id="UP000033608"/>
    </source>
</evidence>
<dbReference type="InterPro" id="IPR006175">
    <property type="entry name" value="YjgF/YER057c/UK114"/>
</dbReference>
<dbReference type="Gene3D" id="3.30.1330.40">
    <property type="entry name" value="RutC-like"/>
    <property type="match status" value="1"/>
</dbReference>
<protein>
    <submittedName>
        <fullName evidence="2">Enamine deaminase RidA, house cleaning of reactive enamine intermediates, YjgF/YER057c/UK114 family</fullName>
    </submittedName>
</protein>
<name>A0A0F5LRX9_9HYPH</name>
<dbReference type="STRING" id="1121477.SAMN02745223_03080"/>
<dbReference type="PATRIC" id="fig|1121477.3.peg.3287"/>
<keyword evidence="3" id="KW-1185">Reference proteome</keyword>
<dbReference type="RefSeq" id="WP_046135310.1">
    <property type="nucleotide sequence ID" value="NZ_FQVC01000010.1"/>
</dbReference>
<dbReference type="OrthoDB" id="9803101at2"/>
<sequence length="116" mass="12829">MSTITRIEPNHRRSRVVIHGDTIYPAGQVASDTNGDITHQTKGCLANIDHVLALAGSDKSKILSATIWLRDMTNFKAMNEVWDAWIDPENPPARSCGEVKLARPDLLIEIIIIAAR</sequence>
<organism evidence="1 3">
    <name type="scientific">Devosia limi DSM 17137</name>
    <dbReference type="NCBI Taxonomy" id="1121477"/>
    <lineage>
        <taxon>Bacteria</taxon>
        <taxon>Pseudomonadati</taxon>
        <taxon>Pseudomonadota</taxon>
        <taxon>Alphaproteobacteria</taxon>
        <taxon>Hyphomicrobiales</taxon>
        <taxon>Devosiaceae</taxon>
        <taxon>Devosia</taxon>
    </lineage>
</organism>
<dbReference type="EMBL" id="FQVC01000010">
    <property type="protein sequence ID" value="SHF60375.1"/>
    <property type="molecule type" value="Genomic_DNA"/>
</dbReference>
<dbReference type="SUPFAM" id="SSF55298">
    <property type="entry name" value="YjgF-like"/>
    <property type="match status" value="1"/>
</dbReference>
<reference evidence="1 3" key="1">
    <citation type="submission" date="2015-03" db="EMBL/GenBank/DDBJ databases">
        <authorList>
            <person name="Hassan Y.I."/>
            <person name="Lepp D."/>
            <person name="Zhou T."/>
        </authorList>
    </citation>
    <scope>NUCLEOTIDE SEQUENCE [LARGE SCALE GENOMIC DNA]</scope>
    <source>
        <strain evidence="1 3">DSM 17137</strain>
    </source>
</reference>
<dbReference type="EMBL" id="LAJF01000076">
    <property type="protein sequence ID" value="KKB84427.1"/>
    <property type="molecule type" value="Genomic_DNA"/>
</dbReference>
<dbReference type="Proteomes" id="UP000184533">
    <property type="component" value="Unassembled WGS sequence"/>
</dbReference>
<evidence type="ECO:0000313" key="4">
    <source>
        <dbReference type="Proteomes" id="UP000184533"/>
    </source>
</evidence>
<dbReference type="InterPro" id="IPR035959">
    <property type="entry name" value="RutC-like_sf"/>
</dbReference>
<accession>A0A0F5LRX9</accession>
<evidence type="ECO:0000313" key="1">
    <source>
        <dbReference type="EMBL" id="KKB84427.1"/>
    </source>
</evidence>
<dbReference type="PANTHER" id="PTHR47328:SF1">
    <property type="entry name" value="RUTC FAMILY PROTEIN YOAB"/>
    <property type="match status" value="1"/>
</dbReference>
<proteinExistence type="predicted"/>
<evidence type="ECO:0000313" key="2">
    <source>
        <dbReference type="EMBL" id="SHF60375.1"/>
    </source>
</evidence>
<dbReference type="AlphaFoldDB" id="A0A0F5LRX9"/>
<dbReference type="CDD" id="cd06150">
    <property type="entry name" value="YjgF_YER057c_UK114_like_2"/>
    <property type="match status" value="1"/>
</dbReference>
<dbReference type="PANTHER" id="PTHR47328">
    <property type="match status" value="1"/>
</dbReference>
<dbReference type="Pfam" id="PF01042">
    <property type="entry name" value="Ribonuc_L-PSP"/>
    <property type="match status" value="1"/>
</dbReference>
<gene>
    <name evidence="2" type="ORF">SAMN02745223_03080</name>
    <name evidence="1" type="ORF">VW29_10775</name>
</gene>